<proteinExistence type="predicted"/>
<protein>
    <submittedName>
        <fullName evidence="1">Uncharacterized protein</fullName>
    </submittedName>
</protein>
<evidence type="ECO:0000313" key="1">
    <source>
        <dbReference type="EMBL" id="TGO87326.1"/>
    </source>
</evidence>
<dbReference type="STRING" id="87229.A0A4Z1KPH1"/>
<accession>A0A4Z1KPH1</accession>
<reference evidence="1 2" key="1">
    <citation type="submission" date="2017-12" db="EMBL/GenBank/DDBJ databases">
        <title>Comparative genomics of Botrytis spp.</title>
        <authorList>
            <person name="Valero-Jimenez C.A."/>
            <person name="Tapia P."/>
            <person name="Veloso J."/>
            <person name="Silva-Moreno E."/>
            <person name="Staats M."/>
            <person name="Valdes J.H."/>
            <person name="Van Kan J.A.L."/>
        </authorList>
    </citation>
    <scope>NUCLEOTIDE SEQUENCE [LARGE SCALE GENOMIC DNA]</scope>
    <source>
        <strain evidence="1 2">MUCL3349</strain>
    </source>
</reference>
<evidence type="ECO:0000313" key="2">
    <source>
        <dbReference type="Proteomes" id="UP000297280"/>
    </source>
</evidence>
<dbReference type="EMBL" id="PQXO01000234">
    <property type="protein sequence ID" value="TGO87326.1"/>
    <property type="molecule type" value="Genomic_DNA"/>
</dbReference>
<name>A0A4Z1KPH1_9HELO</name>
<gene>
    <name evidence="1" type="ORF">BPOR_0234g00120</name>
</gene>
<dbReference type="InterPro" id="IPR036514">
    <property type="entry name" value="SGNH_hydro_sf"/>
</dbReference>
<dbReference type="SUPFAM" id="SSF52266">
    <property type="entry name" value="SGNH hydrolase"/>
    <property type="match status" value="1"/>
</dbReference>
<comment type="caution">
    <text evidence="1">The sequence shown here is derived from an EMBL/GenBank/DDBJ whole genome shotgun (WGS) entry which is preliminary data.</text>
</comment>
<dbReference type="Proteomes" id="UP000297280">
    <property type="component" value="Unassembled WGS sequence"/>
</dbReference>
<organism evidence="1 2">
    <name type="scientific">Botrytis porri</name>
    <dbReference type="NCBI Taxonomy" id="87229"/>
    <lineage>
        <taxon>Eukaryota</taxon>
        <taxon>Fungi</taxon>
        <taxon>Dikarya</taxon>
        <taxon>Ascomycota</taxon>
        <taxon>Pezizomycotina</taxon>
        <taxon>Leotiomycetes</taxon>
        <taxon>Helotiales</taxon>
        <taxon>Sclerotiniaceae</taxon>
        <taxon>Botrytis</taxon>
    </lineage>
</organism>
<sequence>MSTSSLAATMKSPKANSLLLLLQMSDIELNNQIKDNGKWKKRSEETTLDVNFPELDNASLETINLVLIGSSMLERFRTTGHDLNLGSKPGIFNAGVGGDTIPNFLYRINLDLLWKAKTQEKVGMVIVISFPMI</sequence>
<keyword evidence="2" id="KW-1185">Reference proteome</keyword>
<dbReference type="Gene3D" id="3.40.50.1110">
    <property type="entry name" value="SGNH hydrolase"/>
    <property type="match status" value="1"/>
</dbReference>
<dbReference type="AlphaFoldDB" id="A0A4Z1KPH1"/>